<dbReference type="InterPro" id="IPR016163">
    <property type="entry name" value="Ald_DH_C"/>
</dbReference>
<dbReference type="PANTHER" id="PTHR11063:SF8">
    <property type="entry name" value="DELTA-1-PYRROLINE-5-CARBOXYLATE SYNTHASE"/>
    <property type="match status" value="1"/>
</dbReference>
<dbReference type="CDD" id="cd07079">
    <property type="entry name" value="ALDH_F18-19_ProA-GPR"/>
    <property type="match status" value="1"/>
</dbReference>
<name>C7LYC2_ACIFD</name>
<evidence type="ECO:0000259" key="8">
    <source>
        <dbReference type="Pfam" id="PF00171"/>
    </source>
</evidence>
<comment type="function">
    <text evidence="7">Catalyzes the NADPH-dependent reduction of L-glutamate 5-phosphate into L-glutamate 5-semialdehyde and phosphate. The product spontaneously undergoes cyclization to form 1-pyrroline-5-carboxylate.</text>
</comment>
<keyword evidence="4 7" id="KW-0521">NADP</keyword>
<dbReference type="GO" id="GO:0050661">
    <property type="term" value="F:NADP binding"/>
    <property type="evidence" value="ECO:0007669"/>
    <property type="project" value="InterPro"/>
</dbReference>
<evidence type="ECO:0000313" key="10">
    <source>
        <dbReference type="Proteomes" id="UP000000771"/>
    </source>
</evidence>
<protein>
    <recommendedName>
        <fullName evidence="7">Gamma-glutamyl phosphate reductase</fullName>
        <shortName evidence="7">GPR</shortName>
        <ecNumber evidence="7">1.2.1.41</ecNumber>
    </recommendedName>
    <alternativeName>
        <fullName evidence="7">Glutamate-5-semialdehyde dehydrogenase</fullName>
    </alternativeName>
    <alternativeName>
        <fullName evidence="7">Glutamyl-gamma-semialdehyde dehydrogenase</fullName>
        <shortName evidence="7">GSA dehydrogenase</shortName>
    </alternativeName>
</protein>
<keyword evidence="10" id="KW-1185">Reference proteome</keyword>
<evidence type="ECO:0000313" key="9">
    <source>
        <dbReference type="EMBL" id="ACU53730.1"/>
    </source>
</evidence>
<evidence type="ECO:0000256" key="2">
    <source>
        <dbReference type="ARBA" id="ARBA00022605"/>
    </source>
</evidence>
<dbReference type="Gene3D" id="3.40.605.10">
    <property type="entry name" value="Aldehyde Dehydrogenase, Chain A, domain 1"/>
    <property type="match status" value="1"/>
</dbReference>
<dbReference type="PANTHER" id="PTHR11063">
    <property type="entry name" value="GLUTAMATE SEMIALDEHYDE DEHYDROGENASE"/>
    <property type="match status" value="1"/>
</dbReference>
<dbReference type="HOGENOM" id="CLU_030231_0_0_11"/>
<organism evidence="9 10">
    <name type="scientific">Acidimicrobium ferrooxidans (strain DSM 10331 / JCM 15462 / NBRC 103882 / ICP)</name>
    <dbReference type="NCBI Taxonomy" id="525909"/>
    <lineage>
        <taxon>Bacteria</taxon>
        <taxon>Bacillati</taxon>
        <taxon>Actinomycetota</taxon>
        <taxon>Acidimicrobiia</taxon>
        <taxon>Acidimicrobiales</taxon>
        <taxon>Acidimicrobiaceae</taxon>
        <taxon>Acidimicrobium</taxon>
    </lineage>
</organism>
<dbReference type="EMBL" id="CP001631">
    <property type="protein sequence ID" value="ACU53730.1"/>
    <property type="molecule type" value="Genomic_DNA"/>
</dbReference>
<dbReference type="Pfam" id="PF00171">
    <property type="entry name" value="Aldedh"/>
    <property type="match status" value="2"/>
</dbReference>
<evidence type="ECO:0000256" key="5">
    <source>
        <dbReference type="ARBA" id="ARBA00023002"/>
    </source>
</evidence>
<accession>C7LYC2</accession>
<dbReference type="KEGG" id="afo:Afer_0782"/>
<comment type="catalytic activity">
    <reaction evidence="6 7">
        <text>L-glutamate 5-semialdehyde + phosphate + NADP(+) = L-glutamyl 5-phosphate + NADPH + H(+)</text>
        <dbReference type="Rhea" id="RHEA:19541"/>
        <dbReference type="ChEBI" id="CHEBI:15378"/>
        <dbReference type="ChEBI" id="CHEBI:43474"/>
        <dbReference type="ChEBI" id="CHEBI:57783"/>
        <dbReference type="ChEBI" id="CHEBI:58066"/>
        <dbReference type="ChEBI" id="CHEBI:58274"/>
        <dbReference type="ChEBI" id="CHEBI:58349"/>
        <dbReference type="EC" id="1.2.1.41"/>
    </reaction>
</comment>
<dbReference type="NCBIfam" id="TIGR00407">
    <property type="entry name" value="proA"/>
    <property type="match status" value="1"/>
</dbReference>
<evidence type="ECO:0000256" key="1">
    <source>
        <dbReference type="ARBA" id="ARBA00004985"/>
    </source>
</evidence>
<dbReference type="AlphaFoldDB" id="C7LYC2"/>
<dbReference type="GO" id="GO:0055129">
    <property type="term" value="P:L-proline biosynthetic process"/>
    <property type="evidence" value="ECO:0007669"/>
    <property type="project" value="UniProtKB-UniRule"/>
</dbReference>
<dbReference type="SUPFAM" id="SSF53720">
    <property type="entry name" value="ALDH-like"/>
    <property type="match status" value="1"/>
</dbReference>
<evidence type="ECO:0000256" key="6">
    <source>
        <dbReference type="ARBA" id="ARBA00049024"/>
    </source>
</evidence>
<dbReference type="PIRSF" id="PIRSF000151">
    <property type="entry name" value="GPR"/>
    <property type="match status" value="1"/>
</dbReference>
<keyword evidence="2 7" id="KW-0028">Amino-acid biosynthesis</keyword>
<comment type="subcellular location">
    <subcellularLocation>
        <location evidence="7">Cytoplasm</location>
    </subcellularLocation>
</comment>
<dbReference type="Gene3D" id="3.40.309.10">
    <property type="entry name" value="Aldehyde Dehydrogenase, Chain A, domain 2"/>
    <property type="match status" value="1"/>
</dbReference>
<dbReference type="RefSeq" id="WP_015798219.1">
    <property type="nucleotide sequence ID" value="NC_013124.1"/>
</dbReference>
<evidence type="ECO:0000256" key="4">
    <source>
        <dbReference type="ARBA" id="ARBA00022857"/>
    </source>
</evidence>
<dbReference type="InterPro" id="IPR016161">
    <property type="entry name" value="Ald_DH/histidinol_DH"/>
</dbReference>
<dbReference type="eggNOG" id="COG0014">
    <property type="taxonomic scope" value="Bacteria"/>
</dbReference>
<dbReference type="FunFam" id="3.40.309.10:FF:000006">
    <property type="entry name" value="Gamma-glutamyl phosphate reductase"/>
    <property type="match status" value="1"/>
</dbReference>
<proteinExistence type="inferred from homology"/>
<dbReference type="UniPathway" id="UPA00098">
    <property type="reaction ID" value="UER00360"/>
</dbReference>
<dbReference type="HAMAP" id="MF_00412">
    <property type="entry name" value="ProA"/>
    <property type="match status" value="1"/>
</dbReference>
<dbReference type="InterPro" id="IPR016162">
    <property type="entry name" value="Ald_DH_N"/>
</dbReference>
<dbReference type="InterPro" id="IPR000965">
    <property type="entry name" value="GPR_dom"/>
</dbReference>
<keyword evidence="7" id="KW-0963">Cytoplasm</keyword>
<evidence type="ECO:0000256" key="7">
    <source>
        <dbReference type="HAMAP-Rule" id="MF_00412"/>
    </source>
</evidence>
<dbReference type="GO" id="GO:0004350">
    <property type="term" value="F:glutamate-5-semialdehyde dehydrogenase activity"/>
    <property type="evidence" value="ECO:0007669"/>
    <property type="project" value="UniProtKB-UniRule"/>
</dbReference>
<keyword evidence="5 7" id="KW-0560">Oxidoreductase</keyword>
<dbReference type="STRING" id="525909.Afer_0782"/>
<dbReference type="InterPro" id="IPR012134">
    <property type="entry name" value="Glu-5-SA_DH"/>
</dbReference>
<feature type="domain" description="Aldehyde dehydrogenase" evidence="8">
    <location>
        <begin position="317"/>
        <end position="383"/>
    </location>
</feature>
<comment type="similarity">
    <text evidence="7">Belongs to the gamma-glutamyl phosphate reductase family.</text>
</comment>
<feature type="domain" description="Aldehyde dehydrogenase" evidence="8">
    <location>
        <begin position="7"/>
        <end position="295"/>
    </location>
</feature>
<dbReference type="GO" id="GO:0005737">
    <property type="term" value="C:cytoplasm"/>
    <property type="evidence" value="ECO:0007669"/>
    <property type="project" value="UniProtKB-SubCell"/>
</dbReference>
<dbReference type="InterPro" id="IPR015590">
    <property type="entry name" value="Aldehyde_DH_dom"/>
</dbReference>
<dbReference type="EC" id="1.2.1.41" evidence="7"/>
<evidence type="ECO:0000256" key="3">
    <source>
        <dbReference type="ARBA" id="ARBA00022650"/>
    </source>
</evidence>
<dbReference type="NCBIfam" id="NF001221">
    <property type="entry name" value="PRK00197.1"/>
    <property type="match status" value="1"/>
</dbReference>
<dbReference type="OrthoDB" id="9809970at2"/>
<sequence length="425" mass="44889">MIQSVEQAQVDRVDARAIEAVAVAARAAQPQLAAAPGEQRRAALLAAARELRASRAAILEANERDVADAVDLTSAQRDRLRLDDARIEQMAQGVEAVAAQPDVVGRVVDGWTLPNGLRVRRVRVPLGVVGVIYENRPNVTADAAALALASGNAIVLRGSSQALASNRVIRGAIARGVASVGLPEALVGLVEDTSREGARAFMRLEGIIDVLVPRGGPGLLRAVRDEARVPVIIDGDGNCHVYVDRAADLAKAAAIVENAKLQRPGVCNAAETLLVHAAVADEFLPQLAERLGSCELRGDERTRALVPRALPATAADWETEYLAPILAVRVVDTLEDAIAHIRRYSSGHSEAIVTEDLAAATRFTGEVDAAAVLVNASTRFVDGGQLGFGAEIGISTQKLHWRGPMGTEALTSVKLVIWGDGHVRT</sequence>
<dbReference type="InterPro" id="IPR020593">
    <property type="entry name" value="G-glutamylP_reductase_CS"/>
</dbReference>
<comment type="pathway">
    <text evidence="1 7">Amino-acid biosynthesis; L-proline biosynthesis; L-glutamate 5-semialdehyde from L-glutamate: step 2/2.</text>
</comment>
<dbReference type="PROSITE" id="PS01223">
    <property type="entry name" value="PROA"/>
    <property type="match status" value="1"/>
</dbReference>
<gene>
    <name evidence="7" type="primary">proA</name>
    <name evidence="9" type="ordered locus">Afer_0782</name>
</gene>
<dbReference type="Proteomes" id="UP000000771">
    <property type="component" value="Chromosome"/>
</dbReference>
<reference evidence="9 10" key="1">
    <citation type="journal article" date="2009" name="Stand. Genomic Sci.">
        <title>Complete genome sequence of Acidimicrobium ferrooxidans type strain (ICP).</title>
        <authorList>
            <person name="Clum A."/>
            <person name="Nolan M."/>
            <person name="Lang E."/>
            <person name="Glavina Del Rio T."/>
            <person name="Tice H."/>
            <person name="Copeland A."/>
            <person name="Cheng J.F."/>
            <person name="Lucas S."/>
            <person name="Chen F."/>
            <person name="Bruce D."/>
            <person name="Goodwin L."/>
            <person name="Pitluck S."/>
            <person name="Ivanova N."/>
            <person name="Mavrommatis K."/>
            <person name="Mikhailova N."/>
            <person name="Pati A."/>
            <person name="Chen A."/>
            <person name="Palaniappan K."/>
            <person name="Goker M."/>
            <person name="Spring S."/>
            <person name="Land M."/>
            <person name="Hauser L."/>
            <person name="Chang Y.J."/>
            <person name="Jeffries C.C."/>
            <person name="Chain P."/>
            <person name="Bristow J."/>
            <person name="Eisen J.A."/>
            <person name="Markowitz V."/>
            <person name="Hugenholtz P."/>
            <person name="Kyrpides N.C."/>
            <person name="Klenk H.P."/>
            <person name="Lapidus A."/>
        </authorList>
    </citation>
    <scope>NUCLEOTIDE SEQUENCE [LARGE SCALE GENOMIC DNA]</scope>
    <source>
        <strain evidence="10">DSM 10331 / JCM 15462 / NBRC 103882 / ICP</strain>
    </source>
</reference>
<keyword evidence="3 7" id="KW-0641">Proline biosynthesis</keyword>